<name>A0AAD8X1M0_LOLMU</name>
<feature type="region of interest" description="Disordered" evidence="1">
    <location>
        <begin position="1"/>
        <end position="22"/>
    </location>
</feature>
<accession>A0AAD8X1M0</accession>
<sequence>MENYSLLMGDSSVDEDGGGVDGEAFGGTSPSRWRAGIETPVPQILASRWRRLWKLMTDRFEMSMMGEMRFFLGFEIKQLREGTFINQAKYLQDILKRFKMTEMKGVATPMVTKCHLALDPNGKEVDQKYLRESLSSPGQTEADLAGVAGRGRRRGGAGLFSVHSRVRFWLDASSLGAALDLLGEIWRLGFFLLLAQLPWSELGTAAEATARLNNFAGSFLLQVQSSSVLSPSLAGRGGEGIWECTAVVVPAMAFRVAAPSLAGHGGEGRWGCGSCSPKPAWKRAVLASAIRHPFSLLPLDGHGGEGRSRGEEVQRAEVRQHWDTLKLDLRRFTSVGVFCYRYLRPERPRRSSAATAPGSIYFPHTLGLWRKICSHSSVTHPADEPSGIVPGFVDGDRSLWLIRFPWSTKPSPSLPHPLLPAKRWRVGRKVVADLLPLVLRWFLSLDSGRPCVLLASPYPLWP</sequence>
<dbReference type="AlphaFoldDB" id="A0AAD8X1M0"/>
<evidence type="ECO:0000313" key="4">
    <source>
        <dbReference type="Proteomes" id="UP001231189"/>
    </source>
</evidence>
<dbReference type="EMBL" id="JAUUTY010000001">
    <property type="protein sequence ID" value="KAK1693483.1"/>
    <property type="molecule type" value="Genomic_DNA"/>
</dbReference>
<feature type="domain" description="Reverse transcriptase Ty1/copia-type" evidence="2">
    <location>
        <begin position="54"/>
        <end position="111"/>
    </location>
</feature>
<keyword evidence="4" id="KW-1185">Reference proteome</keyword>
<evidence type="ECO:0000259" key="2">
    <source>
        <dbReference type="Pfam" id="PF07727"/>
    </source>
</evidence>
<dbReference type="Pfam" id="PF07727">
    <property type="entry name" value="RVT_2"/>
    <property type="match status" value="1"/>
</dbReference>
<evidence type="ECO:0000313" key="3">
    <source>
        <dbReference type="EMBL" id="KAK1693483.1"/>
    </source>
</evidence>
<dbReference type="InterPro" id="IPR013103">
    <property type="entry name" value="RVT_2"/>
</dbReference>
<organism evidence="3 4">
    <name type="scientific">Lolium multiflorum</name>
    <name type="common">Italian ryegrass</name>
    <name type="synonym">Lolium perenne subsp. multiflorum</name>
    <dbReference type="NCBI Taxonomy" id="4521"/>
    <lineage>
        <taxon>Eukaryota</taxon>
        <taxon>Viridiplantae</taxon>
        <taxon>Streptophyta</taxon>
        <taxon>Embryophyta</taxon>
        <taxon>Tracheophyta</taxon>
        <taxon>Spermatophyta</taxon>
        <taxon>Magnoliopsida</taxon>
        <taxon>Liliopsida</taxon>
        <taxon>Poales</taxon>
        <taxon>Poaceae</taxon>
        <taxon>BOP clade</taxon>
        <taxon>Pooideae</taxon>
        <taxon>Poodae</taxon>
        <taxon>Poeae</taxon>
        <taxon>Poeae Chloroplast Group 2 (Poeae type)</taxon>
        <taxon>Loliodinae</taxon>
        <taxon>Loliinae</taxon>
        <taxon>Lolium</taxon>
    </lineage>
</organism>
<dbReference type="Proteomes" id="UP001231189">
    <property type="component" value="Unassembled WGS sequence"/>
</dbReference>
<comment type="caution">
    <text evidence="3">The sequence shown here is derived from an EMBL/GenBank/DDBJ whole genome shotgun (WGS) entry which is preliminary data.</text>
</comment>
<proteinExistence type="predicted"/>
<protein>
    <recommendedName>
        <fullName evidence="2">Reverse transcriptase Ty1/copia-type domain-containing protein</fullName>
    </recommendedName>
</protein>
<gene>
    <name evidence="3" type="ORF">QYE76_010180</name>
</gene>
<reference evidence="3" key="1">
    <citation type="submission" date="2023-07" db="EMBL/GenBank/DDBJ databases">
        <title>A chromosome-level genome assembly of Lolium multiflorum.</title>
        <authorList>
            <person name="Chen Y."/>
            <person name="Copetti D."/>
            <person name="Kolliker R."/>
            <person name="Studer B."/>
        </authorList>
    </citation>
    <scope>NUCLEOTIDE SEQUENCE</scope>
    <source>
        <strain evidence="3">02402/16</strain>
        <tissue evidence="3">Leaf</tissue>
    </source>
</reference>
<evidence type="ECO:0000256" key="1">
    <source>
        <dbReference type="SAM" id="MobiDB-lite"/>
    </source>
</evidence>